<keyword evidence="10" id="KW-0520">NAD</keyword>
<name>A0ABV9QMJ0_9FIRM</name>
<evidence type="ECO:0000256" key="15">
    <source>
        <dbReference type="ARBA" id="ARBA00023201"/>
    </source>
</evidence>
<keyword evidence="6" id="KW-0288">FMN</keyword>
<keyword evidence="1" id="KW-0813">Transport</keyword>
<evidence type="ECO:0000256" key="3">
    <source>
        <dbReference type="ARBA" id="ARBA00022519"/>
    </source>
</evidence>
<keyword evidence="15" id="KW-0739">Sodium transport</keyword>
<evidence type="ECO:0000256" key="12">
    <source>
        <dbReference type="ARBA" id="ARBA00023065"/>
    </source>
</evidence>
<gene>
    <name evidence="18" type="ORF">ACFO4R_10945</name>
</gene>
<evidence type="ECO:0000256" key="2">
    <source>
        <dbReference type="ARBA" id="ARBA00022475"/>
    </source>
</evidence>
<accession>A0ABV9QMJ0</accession>
<sequence length="212" mass="23950">MAKVSRNDTLWYPTVFMIILAFVMTLILALLDYGTKDKIELQQKAIFEQKLLYAMNIDFANAEEAEKIFDEKVEVLPIDFMDTSGLLIEPNYYVYRENGEVQSYAFPVSGKGLWGTIDAFVAMDKDMEHMIGMDILSHSETPGLGGRIEEGWFKEQFRGLSLALQDGRYFSYPPEAGSNIEAITGATLTSGSMRDLLNENVIKIKENFKGVK</sequence>
<keyword evidence="14 16" id="KW-0472">Membrane</keyword>
<keyword evidence="4" id="KW-0597">Phosphoprotein</keyword>
<evidence type="ECO:0000256" key="8">
    <source>
        <dbReference type="ARBA" id="ARBA00022967"/>
    </source>
</evidence>
<proteinExistence type="predicted"/>
<keyword evidence="2" id="KW-1003">Cell membrane</keyword>
<dbReference type="SMART" id="SM00900">
    <property type="entry name" value="FMN_bind"/>
    <property type="match status" value="1"/>
</dbReference>
<dbReference type="PANTHER" id="PTHR37838">
    <property type="entry name" value="NA(+)-TRANSLOCATING NADH-QUINONE REDUCTASE SUBUNIT C"/>
    <property type="match status" value="1"/>
</dbReference>
<keyword evidence="7 16" id="KW-0812">Transmembrane</keyword>
<feature type="domain" description="FMN-binding" evidence="17">
    <location>
        <begin position="112"/>
        <end position="204"/>
    </location>
</feature>
<dbReference type="RefSeq" id="WP_379789182.1">
    <property type="nucleotide sequence ID" value="NZ_JBHSHL010000052.1"/>
</dbReference>
<keyword evidence="3" id="KW-0997">Cell inner membrane</keyword>
<evidence type="ECO:0000256" key="16">
    <source>
        <dbReference type="SAM" id="Phobius"/>
    </source>
</evidence>
<evidence type="ECO:0000256" key="14">
    <source>
        <dbReference type="ARBA" id="ARBA00023136"/>
    </source>
</evidence>
<evidence type="ECO:0000259" key="17">
    <source>
        <dbReference type="SMART" id="SM00900"/>
    </source>
</evidence>
<evidence type="ECO:0000256" key="4">
    <source>
        <dbReference type="ARBA" id="ARBA00022553"/>
    </source>
</evidence>
<keyword evidence="11" id="KW-0915">Sodium</keyword>
<dbReference type="Proteomes" id="UP001595916">
    <property type="component" value="Unassembled WGS sequence"/>
</dbReference>
<keyword evidence="8" id="KW-1278">Translocase</keyword>
<evidence type="ECO:0000256" key="7">
    <source>
        <dbReference type="ARBA" id="ARBA00022692"/>
    </source>
</evidence>
<evidence type="ECO:0000256" key="5">
    <source>
        <dbReference type="ARBA" id="ARBA00022630"/>
    </source>
</evidence>
<evidence type="ECO:0000313" key="18">
    <source>
        <dbReference type="EMBL" id="MFC4805587.1"/>
    </source>
</evidence>
<organism evidence="18 19">
    <name type="scientific">Filifactor villosus</name>
    <dbReference type="NCBI Taxonomy" id="29374"/>
    <lineage>
        <taxon>Bacteria</taxon>
        <taxon>Bacillati</taxon>
        <taxon>Bacillota</taxon>
        <taxon>Clostridia</taxon>
        <taxon>Peptostreptococcales</taxon>
        <taxon>Filifactoraceae</taxon>
        <taxon>Filifactor</taxon>
    </lineage>
</organism>
<dbReference type="PANTHER" id="PTHR37838:SF1">
    <property type="entry name" value="NA(+)-TRANSLOCATING NADH-QUINONE REDUCTASE SUBUNIT C"/>
    <property type="match status" value="1"/>
</dbReference>
<evidence type="ECO:0000256" key="6">
    <source>
        <dbReference type="ARBA" id="ARBA00022643"/>
    </source>
</evidence>
<dbReference type="Pfam" id="PF04205">
    <property type="entry name" value="FMN_bind"/>
    <property type="match status" value="1"/>
</dbReference>
<reference evidence="19" key="1">
    <citation type="journal article" date="2019" name="Int. J. Syst. Evol. Microbiol.">
        <title>The Global Catalogue of Microorganisms (GCM) 10K type strain sequencing project: providing services to taxonomists for standard genome sequencing and annotation.</title>
        <authorList>
            <consortium name="The Broad Institute Genomics Platform"/>
            <consortium name="The Broad Institute Genome Sequencing Center for Infectious Disease"/>
            <person name="Wu L."/>
            <person name="Ma J."/>
        </authorList>
    </citation>
    <scope>NUCLEOTIDE SEQUENCE [LARGE SCALE GENOMIC DNA]</scope>
    <source>
        <strain evidence="19">CCUG 46385</strain>
    </source>
</reference>
<dbReference type="InterPro" id="IPR007329">
    <property type="entry name" value="FMN-bd"/>
</dbReference>
<keyword evidence="19" id="KW-1185">Reference proteome</keyword>
<keyword evidence="13" id="KW-0830">Ubiquinone</keyword>
<evidence type="ECO:0000313" key="19">
    <source>
        <dbReference type="Proteomes" id="UP001595916"/>
    </source>
</evidence>
<protein>
    <submittedName>
        <fullName evidence="18">FMN-binding protein</fullName>
    </submittedName>
</protein>
<keyword evidence="5" id="KW-0285">Flavoprotein</keyword>
<comment type="caution">
    <text evidence="18">The sequence shown here is derived from an EMBL/GenBank/DDBJ whole genome shotgun (WGS) entry which is preliminary data.</text>
</comment>
<keyword evidence="12" id="KW-0406">Ion transport</keyword>
<dbReference type="InterPro" id="IPR010204">
    <property type="entry name" value="NqrC"/>
</dbReference>
<dbReference type="EMBL" id="JBHSHL010000052">
    <property type="protein sequence ID" value="MFC4805587.1"/>
    <property type="molecule type" value="Genomic_DNA"/>
</dbReference>
<evidence type="ECO:0000256" key="1">
    <source>
        <dbReference type="ARBA" id="ARBA00022448"/>
    </source>
</evidence>
<evidence type="ECO:0000256" key="11">
    <source>
        <dbReference type="ARBA" id="ARBA00023053"/>
    </source>
</evidence>
<evidence type="ECO:0000256" key="13">
    <source>
        <dbReference type="ARBA" id="ARBA00023075"/>
    </source>
</evidence>
<evidence type="ECO:0000256" key="10">
    <source>
        <dbReference type="ARBA" id="ARBA00023027"/>
    </source>
</evidence>
<keyword evidence="9 16" id="KW-1133">Transmembrane helix</keyword>
<evidence type="ECO:0000256" key="9">
    <source>
        <dbReference type="ARBA" id="ARBA00022989"/>
    </source>
</evidence>
<feature type="transmembrane region" description="Helical" evidence="16">
    <location>
        <begin position="12"/>
        <end position="31"/>
    </location>
</feature>